<evidence type="ECO:0000256" key="3">
    <source>
        <dbReference type="ARBA" id="ARBA00022705"/>
    </source>
</evidence>
<dbReference type="Proteomes" id="UP000198461">
    <property type="component" value="Unassembled WGS sequence"/>
</dbReference>
<dbReference type="EC" id="2.7.7.7" evidence="7"/>
<dbReference type="PANTHER" id="PTHR34388:SF1">
    <property type="entry name" value="DNA POLYMERASE III SUBUNIT DELTA"/>
    <property type="match status" value="1"/>
</dbReference>
<dbReference type="GO" id="GO:0003887">
    <property type="term" value="F:DNA-directed DNA polymerase activity"/>
    <property type="evidence" value="ECO:0007669"/>
    <property type="project" value="UniProtKB-UniRule"/>
</dbReference>
<evidence type="ECO:0000256" key="5">
    <source>
        <dbReference type="ARBA" id="ARBA00034754"/>
    </source>
</evidence>
<dbReference type="OrthoDB" id="9770982at2"/>
<keyword evidence="4" id="KW-0239">DNA-directed DNA polymerase</keyword>
<dbReference type="STRING" id="364032.SAMN05443662_1434"/>
<dbReference type="Gene3D" id="3.40.50.300">
    <property type="entry name" value="P-loop containing nucleotide triphosphate hydrolases"/>
    <property type="match status" value="1"/>
</dbReference>
<keyword evidence="1" id="KW-0808">Transferase</keyword>
<comment type="similarity">
    <text evidence="5">Belongs to the DNA polymerase HolA subunit family.</text>
</comment>
<gene>
    <name evidence="8" type="ORF">SAMN05443662_1434</name>
</gene>
<evidence type="ECO:0000313" key="9">
    <source>
        <dbReference type="Proteomes" id="UP000198461"/>
    </source>
</evidence>
<dbReference type="InterPro" id="IPR008921">
    <property type="entry name" value="DNA_pol3_clamp-load_cplx_C"/>
</dbReference>
<evidence type="ECO:0000256" key="4">
    <source>
        <dbReference type="ARBA" id="ARBA00022932"/>
    </source>
</evidence>
<dbReference type="GO" id="GO:0009360">
    <property type="term" value="C:DNA polymerase III complex"/>
    <property type="evidence" value="ECO:0007669"/>
    <property type="project" value="UniProtKB-UniRule"/>
</dbReference>
<dbReference type="InterPro" id="IPR027417">
    <property type="entry name" value="P-loop_NTPase"/>
</dbReference>
<accession>A0A1N6GP66</accession>
<dbReference type="EMBL" id="FSRE01000003">
    <property type="protein sequence ID" value="SIO09349.1"/>
    <property type="molecule type" value="Genomic_DNA"/>
</dbReference>
<keyword evidence="9" id="KW-1185">Reference proteome</keyword>
<protein>
    <recommendedName>
        <fullName evidence="7">DNA polymerase III subunit delta</fullName>
        <ecNumber evidence="7">2.7.7.7</ecNumber>
    </recommendedName>
</protein>
<dbReference type="PANTHER" id="PTHR34388">
    <property type="entry name" value="DNA POLYMERASE III SUBUNIT DELTA"/>
    <property type="match status" value="1"/>
</dbReference>
<dbReference type="RefSeq" id="WP_074201688.1">
    <property type="nucleotide sequence ID" value="NZ_FSRE01000003.1"/>
</dbReference>
<dbReference type="InterPro" id="IPR005790">
    <property type="entry name" value="DNA_polIII_delta"/>
</dbReference>
<dbReference type="NCBIfam" id="TIGR01128">
    <property type="entry name" value="holA"/>
    <property type="match status" value="1"/>
</dbReference>
<evidence type="ECO:0000256" key="6">
    <source>
        <dbReference type="ARBA" id="ARBA00049244"/>
    </source>
</evidence>
<dbReference type="CDD" id="cd18138">
    <property type="entry name" value="HLD_clamp_pol_III_delta"/>
    <property type="match status" value="1"/>
</dbReference>
<keyword evidence="3" id="KW-0235">DNA replication</keyword>
<dbReference type="SUPFAM" id="SSF52540">
    <property type="entry name" value="P-loop containing nucleoside triphosphate hydrolases"/>
    <property type="match status" value="1"/>
</dbReference>
<dbReference type="SUPFAM" id="SSF48019">
    <property type="entry name" value="post-AAA+ oligomerization domain-like"/>
    <property type="match status" value="1"/>
</dbReference>
<dbReference type="GO" id="GO:0006261">
    <property type="term" value="P:DNA-templated DNA replication"/>
    <property type="evidence" value="ECO:0007669"/>
    <property type="project" value="TreeGrafter"/>
</dbReference>
<comment type="catalytic activity">
    <reaction evidence="6">
        <text>DNA(n) + a 2'-deoxyribonucleoside 5'-triphosphate = DNA(n+1) + diphosphate</text>
        <dbReference type="Rhea" id="RHEA:22508"/>
        <dbReference type="Rhea" id="RHEA-COMP:17339"/>
        <dbReference type="Rhea" id="RHEA-COMP:17340"/>
        <dbReference type="ChEBI" id="CHEBI:33019"/>
        <dbReference type="ChEBI" id="CHEBI:61560"/>
        <dbReference type="ChEBI" id="CHEBI:173112"/>
        <dbReference type="EC" id="2.7.7.7"/>
    </reaction>
</comment>
<dbReference type="Gene3D" id="1.20.272.10">
    <property type="match status" value="1"/>
</dbReference>
<name>A0A1N6GP66_9GAMM</name>
<organism evidence="8 9">
    <name type="scientific">Sulfurivirga caldicuralii</name>
    <dbReference type="NCBI Taxonomy" id="364032"/>
    <lineage>
        <taxon>Bacteria</taxon>
        <taxon>Pseudomonadati</taxon>
        <taxon>Pseudomonadota</taxon>
        <taxon>Gammaproteobacteria</taxon>
        <taxon>Thiotrichales</taxon>
        <taxon>Piscirickettsiaceae</taxon>
        <taxon>Sulfurivirga</taxon>
    </lineage>
</organism>
<keyword evidence="2" id="KW-0548">Nucleotidyltransferase</keyword>
<dbReference type="Gene3D" id="1.10.8.60">
    <property type="match status" value="1"/>
</dbReference>
<reference evidence="8 9" key="1">
    <citation type="submission" date="2016-11" db="EMBL/GenBank/DDBJ databases">
        <authorList>
            <person name="Jaros S."/>
            <person name="Januszkiewicz K."/>
            <person name="Wedrychowicz H."/>
        </authorList>
    </citation>
    <scope>NUCLEOTIDE SEQUENCE [LARGE SCALE GENOMIC DNA]</scope>
    <source>
        <strain evidence="8 9">DSM 17737</strain>
    </source>
</reference>
<dbReference type="GO" id="GO:0003677">
    <property type="term" value="F:DNA binding"/>
    <property type="evidence" value="ECO:0007669"/>
    <property type="project" value="InterPro"/>
</dbReference>
<proteinExistence type="inferred from homology"/>
<sequence length="327" mass="36056">MIPADAYLRNPLPLPPIVLVHGDEPWHQQQVRDALWRQAQERRLSERISIEVGADSDWDAIAQQTQSGSLFSAGQYFQLDLPKGTPGKDGAAFFRQWAQQPPADAVLAIFSGRLDGRQLKSAWVQAIEQAGLVIQAREVPPMQLPNWCIQQAQAHGLTLTPDAAALLAERVEGNLLAAAQALEILALRYGEGATIDVPEVRDNVVDEAHYQLFALGDALLFGEVGQALHTLQRLRQTGTDATLIVWLLAREIRLYYQLALGRSAQALKIWRTQQARYQAAAQRLDPARWAAALAQLGEIDQMNKGIRSGDPWIALDGIVNTICGETL</sequence>
<evidence type="ECO:0000256" key="2">
    <source>
        <dbReference type="ARBA" id="ARBA00022695"/>
    </source>
</evidence>
<evidence type="ECO:0000256" key="7">
    <source>
        <dbReference type="NCBIfam" id="TIGR01128"/>
    </source>
</evidence>
<evidence type="ECO:0000256" key="1">
    <source>
        <dbReference type="ARBA" id="ARBA00022679"/>
    </source>
</evidence>
<dbReference type="AlphaFoldDB" id="A0A1N6GP66"/>
<evidence type="ECO:0000313" key="8">
    <source>
        <dbReference type="EMBL" id="SIO09349.1"/>
    </source>
</evidence>